<protein>
    <recommendedName>
        <fullName evidence="1">Transposase IS4-like domain-containing protein</fullName>
    </recommendedName>
</protein>
<comment type="caution">
    <text evidence="2">The sequence shown here is derived from an EMBL/GenBank/DDBJ whole genome shotgun (WGS) entry which is preliminary data.</text>
</comment>
<dbReference type="InterPro" id="IPR053172">
    <property type="entry name" value="Tn903_transposase"/>
</dbReference>
<accession>A0A0F9F074</accession>
<proteinExistence type="predicted"/>
<dbReference type="GO" id="GO:0006313">
    <property type="term" value="P:DNA transposition"/>
    <property type="evidence" value="ECO:0007669"/>
    <property type="project" value="InterPro"/>
</dbReference>
<name>A0A0F9F074_9ZZZZ</name>
<dbReference type="PANTHER" id="PTHR34631">
    <property type="match status" value="1"/>
</dbReference>
<evidence type="ECO:0000313" key="2">
    <source>
        <dbReference type="EMBL" id="KKL44492.1"/>
    </source>
</evidence>
<organism evidence="2">
    <name type="scientific">marine sediment metagenome</name>
    <dbReference type="NCBI Taxonomy" id="412755"/>
    <lineage>
        <taxon>unclassified sequences</taxon>
        <taxon>metagenomes</taxon>
        <taxon>ecological metagenomes</taxon>
    </lineage>
</organism>
<dbReference type="EMBL" id="LAZR01034740">
    <property type="protein sequence ID" value="KKL44492.1"/>
    <property type="molecule type" value="Genomic_DNA"/>
</dbReference>
<sequence length="363" mass="41911">MVNNINTLCGFLWKNSKSLTMRRKKCKHIYAVEFYIKKQIDEEGKITQTKGVKISYSQDWKAYDKSQTNEKLVFLKLLRELCDFVEQPNYNFGRPKLSYSDLIFASALKVYSTFSLRRFMSDVKITKEMELVDSIPCFSSVGHFLQKEEISDILKKLISISASPLREIETDFAVDSSGFSTSRFARYFDYKHGKESKYRIWLKAHIISGVKTNIVTGVEITEGEVHDSPSLPRLVEQTAKNFKVGEVSGDKAYSSHKNLQLIEDIGAVPYIPFKKNVTGRRDKGSGIWKKMYHYFIYKHDEFLKHYHKRSNAETLFHMIKTKFGDSLRSKSKTAQINELLLKILCQNIVTVIQEISTLGIKGE</sequence>
<feature type="domain" description="Transposase IS4-like" evidence="1">
    <location>
        <begin position="171"/>
        <end position="348"/>
    </location>
</feature>
<dbReference type="Pfam" id="PF01609">
    <property type="entry name" value="DDE_Tnp_1"/>
    <property type="match status" value="1"/>
</dbReference>
<dbReference type="InterPro" id="IPR002559">
    <property type="entry name" value="Transposase_11"/>
</dbReference>
<evidence type="ECO:0000259" key="1">
    <source>
        <dbReference type="Pfam" id="PF01609"/>
    </source>
</evidence>
<dbReference type="GO" id="GO:0004803">
    <property type="term" value="F:transposase activity"/>
    <property type="evidence" value="ECO:0007669"/>
    <property type="project" value="InterPro"/>
</dbReference>
<dbReference type="GO" id="GO:0003677">
    <property type="term" value="F:DNA binding"/>
    <property type="evidence" value="ECO:0007669"/>
    <property type="project" value="InterPro"/>
</dbReference>
<feature type="non-terminal residue" evidence="2">
    <location>
        <position position="363"/>
    </location>
</feature>
<dbReference type="AlphaFoldDB" id="A0A0F9F074"/>
<gene>
    <name evidence="2" type="ORF">LCGC14_2365150</name>
</gene>
<dbReference type="PANTHER" id="PTHR34631:SF3">
    <property type="entry name" value="ISSOD12 TRANSPOSASE TNPA_ISSOD12"/>
    <property type="match status" value="1"/>
</dbReference>
<reference evidence="2" key="1">
    <citation type="journal article" date="2015" name="Nature">
        <title>Complex archaea that bridge the gap between prokaryotes and eukaryotes.</title>
        <authorList>
            <person name="Spang A."/>
            <person name="Saw J.H."/>
            <person name="Jorgensen S.L."/>
            <person name="Zaremba-Niedzwiedzka K."/>
            <person name="Martijn J."/>
            <person name="Lind A.E."/>
            <person name="van Eijk R."/>
            <person name="Schleper C."/>
            <person name="Guy L."/>
            <person name="Ettema T.J."/>
        </authorList>
    </citation>
    <scope>NUCLEOTIDE SEQUENCE</scope>
</reference>